<dbReference type="AlphaFoldDB" id="A0A4R6Q4N0"/>
<dbReference type="EMBL" id="SNXO01000014">
    <property type="protein sequence ID" value="TDP56443.1"/>
    <property type="molecule type" value="Genomic_DNA"/>
</dbReference>
<evidence type="ECO:0000256" key="2">
    <source>
        <dbReference type="SAM" id="Phobius"/>
    </source>
</evidence>
<keyword evidence="2" id="KW-1133">Transmembrane helix</keyword>
<reference evidence="3 4" key="1">
    <citation type="submission" date="2019-03" db="EMBL/GenBank/DDBJ databases">
        <title>Genomic Encyclopedia of Type Strains, Phase IV (KMG-IV): sequencing the most valuable type-strain genomes for metagenomic binning, comparative biology and taxonomic classification.</title>
        <authorList>
            <person name="Goeker M."/>
        </authorList>
    </citation>
    <scope>NUCLEOTIDE SEQUENCE [LARGE SCALE GENOMIC DNA]</scope>
    <source>
        <strain evidence="3 4">DSM 28287</strain>
    </source>
</reference>
<comment type="caution">
    <text evidence="3">The sequence shown here is derived from an EMBL/GenBank/DDBJ whole genome shotgun (WGS) entry which is preliminary data.</text>
</comment>
<keyword evidence="2" id="KW-0812">Transmembrane</keyword>
<evidence type="ECO:0000256" key="1">
    <source>
        <dbReference type="SAM" id="MobiDB-lite"/>
    </source>
</evidence>
<proteinExistence type="predicted"/>
<gene>
    <name evidence="3" type="ORF">EV211_11417</name>
</gene>
<dbReference type="Proteomes" id="UP000295500">
    <property type="component" value="Unassembled WGS sequence"/>
</dbReference>
<keyword evidence="2" id="KW-0472">Membrane</keyword>
<accession>A0A4R6Q4N0</accession>
<protein>
    <submittedName>
        <fullName evidence="3">Uncharacterized protein</fullName>
    </submittedName>
</protein>
<feature type="transmembrane region" description="Helical" evidence="2">
    <location>
        <begin position="108"/>
        <end position="125"/>
    </location>
</feature>
<feature type="compositionally biased region" description="Acidic residues" evidence="1">
    <location>
        <begin position="45"/>
        <end position="61"/>
    </location>
</feature>
<name>A0A4R6Q4N0_9FIRM</name>
<sequence>MFDKNDPGFFGFGFDIDNDGKLDTGERADDLAQFMDTYGKSSTESDFDDFDEDSDDGADDGSESHGVYMHFQKDPQEQETDTATQPTDPAIQPAAAGVKKPAKHINKLAFVPVIIILLLVIWFISPLSPLAPTGLGDYDHSADLKTYEFDGLSFQLNKAWTEDAVTDDNEDDSSYQYDECNFSLYDGDTDVASYTVRVSYESTTANDIKYADNQMTPSDETVRGTKGIYYSESKDRENGVTYVVFTKVFYFADYNVEAYIVTTRQQFDRNAAREIVDHVDAASAANLQ</sequence>
<keyword evidence="4" id="KW-1185">Reference proteome</keyword>
<organism evidence="3 4">
    <name type="scientific">Aminicella lysinilytica</name>
    <dbReference type="NCBI Taxonomy" id="433323"/>
    <lineage>
        <taxon>Bacteria</taxon>
        <taxon>Bacillati</taxon>
        <taxon>Bacillota</taxon>
        <taxon>Clostridia</taxon>
        <taxon>Peptostreptococcales</taxon>
        <taxon>Anaerovoracaceae</taxon>
        <taxon>Aminicella</taxon>
    </lineage>
</organism>
<dbReference type="RefSeq" id="WP_133528314.1">
    <property type="nucleotide sequence ID" value="NZ_SNXO01000014.1"/>
</dbReference>
<feature type="region of interest" description="Disordered" evidence="1">
    <location>
        <begin position="33"/>
        <end position="66"/>
    </location>
</feature>
<evidence type="ECO:0000313" key="4">
    <source>
        <dbReference type="Proteomes" id="UP000295500"/>
    </source>
</evidence>
<evidence type="ECO:0000313" key="3">
    <source>
        <dbReference type="EMBL" id="TDP56443.1"/>
    </source>
</evidence>